<evidence type="ECO:0000313" key="3">
    <source>
        <dbReference type="Proteomes" id="UP001589836"/>
    </source>
</evidence>
<evidence type="ECO:0000256" key="1">
    <source>
        <dbReference type="SAM" id="Phobius"/>
    </source>
</evidence>
<reference evidence="2 3" key="1">
    <citation type="submission" date="2024-09" db="EMBL/GenBank/DDBJ databases">
        <authorList>
            <person name="Sun Q."/>
            <person name="Mori K."/>
        </authorList>
    </citation>
    <scope>NUCLEOTIDE SEQUENCE [LARGE SCALE GENOMIC DNA]</scope>
    <source>
        <strain evidence="2 3">NCAIM B.02529</strain>
    </source>
</reference>
<dbReference type="RefSeq" id="WP_377345074.1">
    <property type="nucleotide sequence ID" value="NZ_JBHLTP010000003.1"/>
</dbReference>
<protein>
    <submittedName>
        <fullName evidence="2">DUF3679 domain-containing protein</fullName>
    </submittedName>
</protein>
<keyword evidence="1" id="KW-0472">Membrane</keyword>
<evidence type="ECO:0000313" key="2">
    <source>
        <dbReference type="EMBL" id="MFC0522549.1"/>
    </source>
</evidence>
<dbReference type="Pfam" id="PF12438">
    <property type="entry name" value="DUF3679"/>
    <property type="match status" value="1"/>
</dbReference>
<name>A0ABV6LJI8_9BACI</name>
<accession>A0ABV6LJI8</accession>
<keyword evidence="3" id="KW-1185">Reference proteome</keyword>
<feature type="transmembrane region" description="Helical" evidence="1">
    <location>
        <begin position="98"/>
        <end position="115"/>
    </location>
</feature>
<organism evidence="2 3">
    <name type="scientific">Pontibacillus salicampi</name>
    <dbReference type="NCBI Taxonomy" id="1449801"/>
    <lineage>
        <taxon>Bacteria</taxon>
        <taxon>Bacillati</taxon>
        <taxon>Bacillota</taxon>
        <taxon>Bacilli</taxon>
        <taxon>Bacillales</taxon>
        <taxon>Bacillaceae</taxon>
        <taxon>Pontibacillus</taxon>
    </lineage>
</organism>
<comment type="caution">
    <text evidence="2">The sequence shown here is derived from an EMBL/GenBank/DDBJ whole genome shotgun (WGS) entry which is preliminary data.</text>
</comment>
<gene>
    <name evidence="2" type="ORF">ACFFGV_02950</name>
</gene>
<keyword evidence="1" id="KW-0812">Transmembrane</keyword>
<keyword evidence="1" id="KW-1133">Transmembrane helix</keyword>
<sequence>MIRFTTTVLLLIILFLSGVLLGMNQASLGIIEMRGFSNDSLQEAVKTNPSKGSSYEVEVLGQGFEQVSVEEKQKAYAEMQTDHGVQKLAFALEKAVKWVYNTIIFIVYQFVQIFYS</sequence>
<dbReference type="Proteomes" id="UP001589836">
    <property type="component" value="Unassembled WGS sequence"/>
</dbReference>
<proteinExistence type="predicted"/>
<dbReference type="InterPro" id="IPR020534">
    <property type="entry name" value="Uncharacterised_YqxA"/>
</dbReference>
<dbReference type="EMBL" id="JBHLTP010000003">
    <property type="protein sequence ID" value="MFC0522549.1"/>
    <property type="molecule type" value="Genomic_DNA"/>
</dbReference>